<evidence type="ECO:0000259" key="9">
    <source>
        <dbReference type="Pfam" id="PF07559"/>
    </source>
</evidence>
<reference evidence="11 12" key="1">
    <citation type="journal article" date="2016" name="Nat. Commun.">
        <title>Thousands of microbial genomes shed light on interconnected biogeochemical processes in an aquifer system.</title>
        <authorList>
            <person name="Anantharaman K."/>
            <person name="Brown C.T."/>
            <person name="Hug L.A."/>
            <person name="Sharon I."/>
            <person name="Castelle C.J."/>
            <person name="Probst A.J."/>
            <person name="Thomas B.C."/>
            <person name="Singh A."/>
            <person name="Wilkins M.J."/>
            <person name="Karaoz U."/>
            <person name="Brodie E.L."/>
            <person name="Williams K.H."/>
            <person name="Hubbard S.S."/>
            <person name="Banfield J.F."/>
        </authorList>
    </citation>
    <scope>NUCLEOTIDE SEQUENCE [LARGE SCALE GENOMIC DNA]</scope>
</reference>
<evidence type="ECO:0000256" key="3">
    <source>
        <dbReference type="ARBA" id="ARBA00019015"/>
    </source>
</evidence>
<organism evidence="11 12">
    <name type="scientific">Candidatus Lambdaproteobacteria bacterium RIFOXYD2_FULL_56_26</name>
    <dbReference type="NCBI Taxonomy" id="1817773"/>
    <lineage>
        <taxon>Bacteria</taxon>
        <taxon>Pseudomonadati</taxon>
        <taxon>Pseudomonadota</taxon>
        <taxon>Candidatus Lambdaproteobacteria</taxon>
    </lineage>
</organism>
<name>A0A1F6GPZ2_9PROT</name>
<gene>
    <name evidence="11" type="ORF">A2557_04325</name>
</gene>
<keyword evidence="4 5" id="KW-0975">Bacterial flagellum</keyword>
<evidence type="ECO:0000259" key="10">
    <source>
        <dbReference type="Pfam" id="PF22692"/>
    </source>
</evidence>
<dbReference type="PANTHER" id="PTHR30435:SF1">
    <property type="entry name" value="FLAGELLAR HOOK PROTEIN FLGE"/>
    <property type="match status" value="1"/>
</dbReference>
<dbReference type="EMBL" id="MFNF01000050">
    <property type="protein sequence ID" value="OGH00078.1"/>
    <property type="molecule type" value="Genomic_DNA"/>
</dbReference>
<dbReference type="InterPro" id="IPR019776">
    <property type="entry name" value="Flagellar_basal_body_rod_CS"/>
</dbReference>
<dbReference type="AlphaFoldDB" id="A0A1F6GPZ2"/>
<feature type="domain" description="Flagellar basal-body/hook protein C-terminal" evidence="8">
    <location>
        <begin position="443"/>
        <end position="486"/>
    </location>
</feature>
<evidence type="ECO:0000313" key="11">
    <source>
        <dbReference type="EMBL" id="OGH00078.1"/>
    </source>
</evidence>
<protein>
    <recommendedName>
        <fullName evidence="3 5">Flagellar hook protein FlgE</fullName>
    </recommendedName>
</protein>
<comment type="similarity">
    <text evidence="2 5">Belongs to the flagella basal body rod proteins family.</text>
</comment>
<dbReference type="Pfam" id="PF07559">
    <property type="entry name" value="FlgE_D2"/>
    <property type="match status" value="1"/>
</dbReference>
<dbReference type="SUPFAM" id="SSF117143">
    <property type="entry name" value="Flagellar hook protein flgE"/>
    <property type="match status" value="1"/>
</dbReference>
<evidence type="ECO:0000256" key="5">
    <source>
        <dbReference type="RuleBase" id="RU362116"/>
    </source>
</evidence>
<dbReference type="InterPro" id="IPR037925">
    <property type="entry name" value="FlgE/F/G-like"/>
</dbReference>
<dbReference type="PANTHER" id="PTHR30435">
    <property type="entry name" value="FLAGELLAR PROTEIN"/>
    <property type="match status" value="1"/>
</dbReference>
<dbReference type="InterPro" id="IPR011491">
    <property type="entry name" value="FlgE_D2"/>
</dbReference>
<dbReference type="InterPro" id="IPR053967">
    <property type="entry name" value="LlgE_F_G-like_D1"/>
</dbReference>
<evidence type="ECO:0000256" key="1">
    <source>
        <dbReference type="ARBA" id="ARBA00004117"/>
    </source>
</evidence>
<dbReference type="InterPro" id="IPR020013">
    <property type="entry name" value="Flagellar_FlgE/F/G"/>
</dbReference>
<accession>A0A1F6GPZ2</accession>
<evidence type="ECO:0000313" key="12">
    <source>
        <dbReference type="Proteomes" id="UP000177583"/>
    </source>
</evidence>
<dbReference type="InterPro" id="IPR037058">
    <property type="entry name" value="Falgellar_hook_FlgE_sf"/>
</dbReference>
<comment type="subcellular location">
    <subcellularLocation>
        <location evidence="1 5">Bacterial flagellum basal body</location>
    </subcellularLocation>
</comment>
<evidence type="ECO:0000256" key="6">
    <source>
        <dbReference type="SAM" id="MobiDB-lite"/>
    </source>
</evidence>
<evidence type="ECO:0000259" key="7">
    <source>
        <dbReference type="Pfam" id="PF00460"/>
    </source>
</evidence>
<proteinExistence type="inferred from homology"/>
<dbReference type="Pfam" id="PF22692">
    <property type="entry name" value="LlgE_F_G_D1"/>
    <property type="match status" value="1"/>
</dbReference>
<dbReference type="NCBIfam" id="TIGR03506">
    <property type="entry name" value="FlgEFG_subfam"/>
    <property type="match status" value="1"/>
</dbReference>
<evidence type="ECO:0000259" key="8">
    <source>
        <dbReference type="Pfam" id="PF06429"/>
    </source>
</evidence>
<dbReference type="Pfam" id="PF00460">
    <property type="entry name" value="Flg_bb_rod"/>
    <property type="match status" value="1"/>
</dbReference>
<feature type="domain" description="Flagellar basal body rod protein N-terminal" evidence="7">
    <location>
        <begin position="7"/>
        <end position="37"/>
    </location>
</feature>
<dbReference type="InterPro" id="IPR010930">
    <property type="entry name" value="Flg_bb/hook_C_dom"/>
</dbReference>
<evidence type="ECO:0000256" key="4">
    <source>
        <dbReference type="ARBA" id="ARBA00023143"/>
    </source>
</evidence>
<feature type="domain" description="Flagellar hook protein FlgE/F/G-like D1" evidence="10">
    <location>
        <begin position="85"/>
        <end position="138"/>
    </location>
</feature>
<dbReference type="PROSITE" id="PS00588">
    <property type="entry name" value="FLAGELLA_BB_ROD"/>
    <property type="match status" value="1"/>
</dbReference>
<dbReference type="Proteomes" id="UP000177583">
    <property type="component" value="Unassembled WGS sequence"/>
</dbReference>
<feature type="domain" description="Flagellar hook protein FlgE D2" evidence="9">
    <location>
        <begin position="171"/>
        <end position="367"/>
    </location>
</feature>
<dbReference type="GO" id="GO:0009424">
    <property type="term" value="C:bacterial-type flagellum hook"/>
    <property type="evidence" value="ECO:0007669"/>
    <property type="project" value="TreeGrafter"/>
</dbReference>
<dbReference type="InterPro" id="IPR001444">
    <property type="entry name" value="Flag_bb_rod_N"/>
</dbReference>
<dbReference type="GO" id="GO:0009425">
    <property type="term" value="C:bacterial-type flagellum basal body"/>
    <property type="evidence" value="ECO:0007669"/>
    <property type="project" value="UniProtKB-SubCell"/>
</dbReference>
<dbReference type="Gene3D" id="2.60.98.20">
    <property type="entry name" value="Flagellar hook protein FlgE"/>
    <property type="match status" value="1"/>
</dbReference>
<evidence type="ECO:0000256" key="2">
    <source>
        <dbReference type="ARBA" id="ARBA00009677"/>
    </source>
</evidence>
<dbReference type="GO" id="GO:0071978">
    <property type="term" value="P:bacterial-type flagellum-dependent swarming motility"/>
    <property type="evidence" value="ECO:0007669"/>
    <property type="project" value="TreeGrafter"/>
</dbReference>
<dbReference type="Pfam" id="PF06429">
    <property type="entry name" value="Flg_bbr_C"/>
    <property type="match status" value="1"/>
</dbReference>
<sequence>MPMIGSLYTGASGVKTHSAEMTVTGSNIANVNTTGYKYNRVNFEDLVATSIAGGDKIGKGVNIAEIQNIQTQGAFETTENETDLAIDGNGFFTLKDKAGQTVYTRAGQFTFDKEGFLTSQDGKYLQVKDVNPDTNATTGTLKKINILDQIDPPTPTGDGVKEGTGVNLIANLNSNVKEPKLQVDYDNVTSEMYNFSSSVTVYDSKGQEHAINVVFRKLADKPAAIDPATNTPIPGTEIKNQWQWLTLVPGEDLDGGIPGTTKAVGGGFLQFSADGRLERDISGQIGIPPQLDPNLPPLPPTMTRIERPANTPAQVGYTFKGAGALQNIGFTFGKGSNPNDPLDTRTGVDGITQFANEYKLIEAKADGMKSGKIESIFIKQDGTIQGAFDSGNTKSLGRVVVTDFKAKEKLAQMGKNLYKMTFESGPALEKDPGQSGAGTVNSKSLERSNVELSNEFVNMIEGQRAFQANAKTVTTSDEVLADMIQMKR</sequence>
<dbReference type="GO" id="GO:0005829">
    <property type="term" value="C:cytosol"/>
    <property type="evidence" value="ECO:0007669"/>
    <property type="project" value="TreeGrafter"/>
</dbReference>
<comment type="caution">
    <text evidence="11">The sequence shown here is derived from an EMBL/GenBank/DDBJ whole genome shotgun (WGS) entry which is preliminary data.</text>
</comment>
<feature type="region of interest" description="Disordered" evidence="6">
    <location>
        <begin position="425"/>
        <end position="444"/>
    </location>
</feature>
<comment type="function">
    <text evidence="5">A flexible structure which links the flagellar filament to the drive apparatus in the basal body.</text>
</comment>